<dbReference type="PANTHER" id="PTHR30203">
    <property type="entry name" value="OUTER MEMBRANE CATION EFFLUX PROTEIN"/>
    <property type="match status" value="1"/>
</dbReference>
<dbReference type="Gene3D" id="1.20.1600.10">
    <property type="entry name" value="Outer membrane efflux proteins (OEP)"/>
    <property type="match status" value="1"/>
</dbReference>
<dbReference type="PROSITE" id="PS51257">
    <property type="entry name" value="PROKAR_LIPOPROTEIN"/>
    <property type="match status" value="1"/>
</dbReference>
<feature type="coiled-coil region" evidence="3">
    <location>
        <begin position="240"/>
        <end position="274"/>
    </location>
</feature>
<dbReference type="NCBIfam" id="TIGR01845">
    <property type="entry name" value="outer_NodT"/>
    <property type="match status" value="1"/>
</dbReference>
<reference evidence="4 5" key="1">
    <citation type="submission" date="2018-06" db="EMBL/GenBank/DDBJ databases">
        <title>Echinicola strongylocentroti sp. nov., isolated from a sea urchin Strongylocentrotus intermedius.</title>
        <authorList>
            <person name="Bae S.S."/>
        </authorList>
    </citation>
    <scope>NUCLEOTIDE SEQUENCE [LARGE SCALE GENOMIC DNA]</scope>
    <source>
        <strain evidence="4 5">MEBiC08714</strain>
    </source>
</reference>
<dbReference type="RefSeq" id="WP_112785313.1">
    <property type="nucleotide sequence ID" value="NZ_CP030041.1"/>
</dbReference>
<dbReference type="KEGG" id="est:DN752_18345"/>
<dbReference type="OrthoDB" id="9770517at2"/>
<dbReference type="GO" id="GO:0005886">
    <property type="term" value="C:plasma membrane"/>
    <property type="evidence" value="ECO:0007669"/>
    <property type="project" value="UniProtKB-SubCell"/>
</dbReference>
<keyword evidence="2" id="KW-0472">Membrane</keyword>
<dbReference type="InterPro" id="IPR010131">
    <property type="entry name" value="MdtP/NodT-like"/>
</dbReference>
<evidence type="ECO:0000256" key="1">
    <source>
        <dbReference type="ARBA" id="ARBA00007613"/>
    </source>
</evidence>
<dbReference type="SUPFAM" id="SSF56954">
    <property type="entry name" value="Outer membrane efflux proteins (OEP)"/>
    <property type="match status" value="1"/>
</dbReference>
<keyword evidence="2" id="KW-0449">Lipoprotein</keyword>
<gene>
    <name evidence="4" type="ORF">DN752_18345</name>
</gene>
<keyword evidence="2" id="KW-0564">Palmitate</keyword>
<dbReference type="Proteomes" id="UP000248688">
    <property type="component" value="Chromosome"/>
</dbReference>
<keyword evidence="5" id="KW-1185">Reference proteome</keyword>
<keyword evidence="3" id="KW-0175">Coiled coil</keyword>
<evidence type="ECO:0000256" key="2">
    <source>
        <dbReference type="RuleBase" id="RU362097"/>
    </source>
</evidence>
<proteinExistence type="inferred from homology"/>
<dbReference type="GO" id="GO:0015562">
    <property type="term" value="F:efflux transmembrane transporter activity"/>
    <property type="evidence" value="ECO:0007669"/>
    <property type="project" value="InterPro"/>
</dbReference>
<protein>
    <submittedName>
        <fullName evidence="4">TolC family protein</fullName>
    </submittedName>
</protein>
<dbReference type="Gene3D" id="2.20.200.10">
    <property type="entry name" value="Outer membrane efflux proteins (OEP)"/>
    <property type="match status" value="1"/>
</dbReference>
<accession>A0A2Z4IMH7</accession>
<evidence type="ECO:0000256" key="3">
    <source>
        <dbReference type="SAM" id="Coils"/>
    </source>
</evidence>
<comment type="similarity">
    <text evidence="1 2">Belongs to the outer membrane factor (OMF) (TC 1.B.17) family.</text>
</comment>
<dbReference type="InterPro" id="IPR003423">
    <property type="entry name" value="OMP_efflux"/>
</dbReference>
<organism evidence="4 5">
    <name type="scientific">Echinicola strongylocentroti</name>
    <dbReference type="NCBI Taxonomy" id="1795355"/>
    <lineage>
        <taxon>Bacteria</taxon>
        <taxon>Pseudomonadati</taxon>
        <taxon>Bacteroidota</taxon>
        <taxon>Cytophagia</taxon>
        <taxon>Cytophagales</taxon>
        <taxon>Cyclobacteriaceae</taxon>
        <taxon>Echinicola</taxon>
    </lineage>
</organism>
<keyword evidence="2" id="KW-1134">Transmembrane beta strand</keyword>
<name>A0A2Z4IMH7_9BACT</name>
<sequence length="486" mass="55147">MNSIRKLIPFALVVAVMASCKVGQNYKRPDIDFPDTYHGGDSLRDSLLQGKKNMASVNWKDFFKDSTLVVLIDSALDNNLDMRKGRMEMDIGYQNLLQSKANFLPSLGASPFKYNREYYSEYYNNYGSNRARRNHGDDIPTTFYTERKEYVSSLQASWELDIWGKLRWQKEAARAEYMKSQEFQKALQTALVAEVASTYLNMLMLKSQLTVSKRNYELGKNTLRIVELQFDAGETTSLAVQQTKSQMLRAKALIPELEREYAIQETRLNELMGRSPQELDVNHHLEDITFDSTYQTGVPIALIQNRPDIAASEYNLIVSNARVGITKAMKYPSLTISGGIGLNSYQIQHFLDPLGAGFAMLNGAIFQPIFQNRKLKTNHLIAINEREISQLDFKEKIINAVGEVSNALVTIEKLQERHAIAAERLEVTNKGVKDAFLLFQGGYASYLEIINAQEDALENQMELVRLKTQLAIANVELYRSLGGGWK</sequence>
<evidence type="ECO:0000313" key="4">
    <source>
        <dbReference type="EMBL" id="AWW31940.1"/>
    </source>
</evidence>
<comment type="subcellular location">
    <subcellularLocation>
        <location evidence="2">Cell membrane</location>
        <topology evidence="2">Lipid-anchor</topology>
    </subcellularLocation>
</comment>
<dbReference type="Pfam" id="PF02321">
    <property type="entry name" value="OEP"/>
    <property type="match status" value="2"/>
</dbReference>
<dbReference type="AlphaFoldDB" id="A0A2Z4IMH7"/>
<evidence type="ECO:0000313" key="5">
    <source>
        <dbReference type="Proteomes" id="UP000248688"/>
    </source>
</evidence>
<keyword evidence="2" id="KW-0812">Transmembrane</keyword>
<dbReference type="EMBL" id="CP030041">
    <property type="protein sequence ID" value="AWW31940.1"/>
    <property type="molecule type" value="Genomic_DNA"/>
</dbReference>